<name>A0ABQ2N9E4_9ACTN</name>
<dbReference type="Proteomes" id="UP000655410">
    <property type="component" value="Unassembled WGS sequence"/>
</dbReference>
<evidence type="ECO:0000256" key="1">
    <source>
        <dbReference type="SAM" id="MobiDB-lite"/>
    </source>
</evidence>
<reference evidence="4" key="1">
    <citation type="journal article" date="2019" name="Int. J. Syst. Evol. Microbiol.">
        <title>The Global Catalogue of Microorganisms (GCM) 10K type strain sequencing project: providing services to taxonomists for standard genome sequencing and annotation.</title>
        <authorList>
            <consortium name="The Broad Institute Genomics Platform"/>
            <consortium name="The Broad Institute Genome Sequencing Center for Infectious Disease"/>
            <person name="Wu L."/>
            <person name="Ma J."/>
        </authorList>
    </citation>
    <scope>NUCLEOTIDE SEQUENCE [LARGE SCALE GENOMIC DNA]</scope>
    <source>
        <strain evidence="4">CGMCC 4.7371</strain>
    </source>
</reference>
<accession>A0ABQ2N9E4</accession>
<organism evidence="3 4">
    <name type="scientific">Nocardioides phosphati</name>
    <dbReference type="NCBI Taxonomy" id="1867775"/>
    <lineage>
        <taxon>Bacteria</taxon>
        <taxon>Bacillati</taxon>
        <taxon>Actinomycetota</taxon>
        <taxon>Actinomycetes</taxon>
        <taxon>Propionibacteriales</taxon>
        <taxon>Nocardioidaceae</taxon>
        <taxon>Nocardioides</taxon>
    </lineage>
</organism>
<protein>
    <submittedName>
        <fullName evidence="3">Uncharacterized protein</fullName>
    </submittedName>
</protein>
<evidence type="ECO:0000313" key="3">
    <source>
        <dbReference type="EMBL" id="GGO88067.1"/>
    </source>
</evidence>
<keyword evidence="2" id="KW-0472">Membrane</keyword>
<feature type="region of interest" description="Disordered" evidence="1">
    <location>
        <begin position="58"/>
        <end position="94"/>
    </location>
</feature>
<gene>
    <name evidence="3" type="ORF">GCM10011584_14210</name>
</gene>
<feature type="compositionally biased region" description="Gly residues" evidence="1">
    <location>
        <begin position="85"/>
        <end position="94"/>
    </location>
</feature>
<sequence>MLSPVNILTLPLVVPQGWAPLEPVDGLRALLVFIGYPALLFATVVLLVLLPRLVRGGSAAGTDSEWFGGPRKSGDELAAPDGEGSKAGGAGARW</sequence>
<keyword evidence="4" id="KW-1185">Reference proteome</keyword>
<feature type="transmembrane region" description="Helical" evidence="2">
    <location>
        <begin position="29"/>
        <end position="50"/>
    </location>
</feature>
<evidence type="ECO:0000256" key="2">
    <source>
        <dbReference type="SAM" id="Phobius"/>
    </source>
</evidence>
<dbReference type="EMBL" id="BMNI01000002">
    <property type="protein sequence ID" value="GGO88067.1"/>
    <property type="molecule type" value="Genomic_DNA"/>
</dbReference>
<keyword evidence="2" id="KW-1133">Transmembrane helix</keyword>
<comment type="caution">
    <text evidence="3">The sequence shown here is derived from an EMBL/GenBank/DDBJ whole genome shotgun (WGS) entry which is preliminary data.</text>
</comment>
<keyword evidence="2" id="KW-0812">Transmembrane</keyword>
<evidence type="ECO:0000313" key="4">
    <source>
        <dbReference type="Proteomes" id="UP000655410"/>
    </source>
</evidence>
<proteinExistence type="predicted"/>